<evidence type="ECO:0000313" key="2">
    <source>
        <dbReference type="EMBL" id="GAA4384428.1"/>
    </source>
</evidence>
<gene>
    <name evidence="2" type="ORF">GCM10023167_05130</name>
</gene>
<accession>A0ABP8J3N6</accession>
<comment type="caution">
    <text evidence="2">The sequence shown here is derived from an EMBL/GenBank/DDBJ whole genome shotgun (WGS) entry which is preliminary data.</text>
</comment>
<organism evidence="2 3">
    <name type="scientific">Brevibacterium pityocampae</name>
    <dbReference type="NCBI Taxonomy" id="506594"/>
    <lineage>
        <taxon>Bacteria</taxon>
        <taxon>Bacillati</taxon>
        <taxon>Actinomycetota</taxon>
        <taxon>Actinomycetes</taxon>
        <taxon>Micrococcales</taxon>
        <taxon>Brevibacteriaceae</taxon>
        <taxon>Brevibacterium</taxon>
    </lineage>
</organism>
<dbReference type="Proteomes" id="UP001500642">
    <property type="component" value="Unassembled WGS sequence"/>
</dbReference>
<evidence type="ECO:0000313" key="3">
    <source>
        <dbReference type="Proteomes" id="UP001500642"/>
    </source>
</evidence>
<evidence type="ECO:0000256" key="1">
    <source>
        <dbReference type="SAM" id="MobiDB-lite"/>
    </source>
</evidence>
<sequence>MSNPPRHHKPRMMPDLEHLAPQPDPAARAEAAHATAALLVGTRDGERDAAATARFVQLADEVGLEAVAEIWSTAPAVSLPGALWRLYALRDWIRRSPQQAAAWFAAGREGHTVAEVIAGVEAPPGPDAVARAADEILAGAFTGDFAIALARASAFVEVAARGRVLTGDTGTGAEQFENLARDLAGAARAHRIGRLG</sequence>
<keyword evidence="3" id="KW-1185">Reference proteome</keyword>
<feature type="region of interest" description="Disordered" evidence="1">
    <location>
        <begin position="1"/>
        <end position="28"/>
    </location>
</feature>
<reference evidence="3" key="1">
    <citation type="journal article" date="2019" name="Int. J. Syst. Evol. Microbiol.">
        <title>The Global Catalogue of Microorganisms (GCM) 10K type strain sequencing project: providing services to taxonomists for standard genome sequencing and annotation.</title>
        <authorList>
            <consortium name="The Broad Institute Genomics Platform"/>
            <consortium name="The Broad Institute Genome Sequencing Center for Infectious Disease"/>
            <person name="Wu L."/>
            <person name="Ma J."/>
        </authorList>
    </citation>
    <scope>NUCLEOTIDE SEQUENCE [LARGE SCALE GENOMIC DNA]</scope>
    <source>
        <strain evidence="3">JCM 17808</strain>
    </source>
</reference>
<dbReference type="RefSeq" id="WP_247423433.1">
    <property type="nucleotide sequence ID" value="NZ_BAABGL010000002.1"/>
</dbReference>
<protein>
    <submittedName>
        <fullName evidence="2">Uncharacterized protein</fullName>
    </submittedName>
</protein>
<dbReference type="EMBL" id="BAABGL010000002">
    <property type="protein sequence ID" value="GAA4384428.1"/>
    <property type="molecule type" value="Genomic_DNA"/>
</dbReference>
<proteinExistence type="predicted"/>
<feature type="compositionally biased region" description="Basic residues" evidence="1">
    <location>
        <begin position="1"/>
        <end position="11"/>
    </location>
</feature>
<name>A0ABP8J3N6_9MICO</name>